<dbReference type="AlphaFoldDB" id="A0A1H0K6M2"/>
<comment type="caution">
    <text evidence="2">The sequence shown here is derived from an EMBL/GenBank/DDBJ whole genome shotgun (WGS) entry which is preliminary data.</text>
</comment>
<evidence type="ECO:0000313" key="2">
    <source>
        <dbReference type="EMBL" id="SDO51534.1"/>
    </source>
</evidence>
<dbReference type="Proteomes" id="UP000199134">
    <property type="component" value="Unassembled WGS sequence"/>
</dbReference>
<reference evidence="3" key="1">
    <citation type="submission" date="2016-10" db="EMBL/GenBank/DDBJ databases">
        <authorList>
            <person name="de Groot N.N."/>
        </authorList>
    </citation>
    <scope>NUCLEOTIDE SEQUENCE [LARGE SCALE GENOMIC DNA]</scope>
    <source>
        <strain evidence="3">BP1-145</strain>
    </source>
</reference>
<sequence>MRVVMTFLLALLTSVGTWATGGTPAGSGTSSDPYVIADAADWTTFTNWINNSNGTYGSKCYKLGADITISSMADTVLKTKLFGLKVRHFNNPCLLIAFTRSIHALFSM</sequence>
<evidence type="ECO:0000313" key="3">
    <source>
        <dbReference type="Proteomes" id="UP000199134"/>
    </source>
</evidence>
<accession>A0A1H0K6M2</accession>
<protein>
    <submittedName>
        <fullName evidence="2">Uncharacterized protein</fullName>
    </submittedName>
</protein>
<name>A0A1H0K6M2_9BACT</name>
<gene>
    <name evidence="2" type="ORF">SAMN04487900_12348</name>
</gene>
<dbReference type="EMBL" id="FNIW01000023">
    <property type="protein sequence ID" value="SDO51534.1"/>
    <property type="molecule type" value="Genomic_DNA"/>
</dbReference>
<proteinExistence type="predicted"/>
<keyword evidence="1" id="KW-0732">Signal</keyword>
<organism evidence="2 3">
    <name type="scientific">Prevotella communis</name>
    <dbReference type="NCBI Taxonomy" id="2913614"/>
    <lineage>
        <taxon>Bacteria</taxon>
        <taxon>Pseudomonadati</taxon>
        <taxon>Bacteroidota</taxon>
        <taxon>Bacteroidia</taxon>
        <taxon>Bacteroidales</taxon>
        <taxon>Prevotellaceae</taxon>
        <taxon>Prevotella</taxon>
    </lineage>
</organism>
<feature type="signal peptide" evidence="1">
    <location>
        <begin position="1"/>
        <end position="19"/>
    </location>
</feature>
<feature type="chain" id="PRO_5011736295" evidence="1">
    <location>
        <begin position="20"/>
        <end position="108"/>
    </location>
</feature>
<evidence type="ECO:0000256" key="1">
    <source>
        <dbReference type="SAM" id="SignalP"/>
    </source>
</evidence>